<evidence type="ECO:0000256" key="7">
    <source>
        <dbReference type="HAMAP-Rule" id="MF_01337"/>
    </source>
</evidence>
<dbReference type="Gene3D" id="3.30.420.100">
    <property type="match status" value="1"/>
</dbReference>
<evidence type="ECO:0000256" key="8">
    <source>
        <dbReference type="SAM" id="MobiDB-lite"/>
    </source>
</evidence>
<dbReference type="FunFam" id="3.30.420.100:FF:000001">
    <property type="entry name" value="50S ribosomal protein L18"/>
    <property type="match status" value="1"/>
</dbReference>
<evidence type="ECO:0000256" key="3">
    <source>
        <dbReference type="ARBA" id="ARBA00022884"/>
    </source>
</evidence>
<dbReference type="Proteomes" id="UP000710385">
    <property type="component" value="Unassembled WGS sequence"/>
</dbReference>
<dbReference type="InterPro" id="IPR057268">
    <property type="entry name" value="Ribosomal_L18"/>
</dbReference>
<dbReference type="GO" id="GO:0003735">
    <property type="term" value="F:structural constituent of ribosome"/>
    <property type="evidence" value="ECO:0007669"/>
    <property type="project" value="InterPro"/>
</dbReference>
<organism evidence="9 10">
    <name type="scientific">candidate division WWE3 bacterium</name>
    <dbReference type="NCBI Taxonomy" id="2053526"/>
    <lineage>
        <taxon>Bacteria</taxon>
        <taxon>Katanobacteria</taxon>
    </lineage>
</organism>
<evidence type="ECO:0000256" key="6">
    <source>
        <dbReference type="ARBA" id="ARBA00035197"/>
    </source>
</evidence>
<comment type="similarity">
    <text evidence="1 7">Belongs to the universal ribosomal protein uL18 family.</text>
</comment>
<comment type="subunit">
    <text evidence="7">Part of the 50S ribosomal subunit; part of the 5S rRNA/L5/L18/L25 subcomplex. Contacts the 5S and 23S rRNAs.</text>
</comment>
<dbReference type="GO" id="GO:1990904">
    <property type="term" value="C:ribonucleoprotein complex"/>
    <property type="evidence" value="ECO:0007669"/>
    <property type="project" value="UniProtKB-KW"/>
</dbReference>
<comment type="function">
    <text evidence="7">This is one of the proteins that bind and probably mediate the attachment of the 5S RNA into the large ribosomal subunit, where it forms part of the central protuberance.</text>
</comment>
<reference evidence="9" key="1">
    <citation type="submission" date="2020-05" db="EMBL/GenBank/DDBJ databases">
        <title>High-Quality Genomes of Partial-Nitritation/Anammox System by Hierarchical Clustering Based Hybrid Assembly.</title>
        <authorList>
            <person name="Liu L."/>
            <person name="Wang Y."/>
            <person name="Che Y."/>
            <person name="Chen Y."/>
            <person name="Xia Y."/>
            <person name="Luo R."/>
            <person name="Cheng S.H."/>
            <person name="Zheng C."/>
            <person name="Zhang T."/>
        </authorList>
    </citation>
    <scope>NUCLEOTIDE SEQUENCE</scope>
    <source>
        <strain evidence="9">H1_PAT1</strain>
    </source>
</reference>
<keyword evidence="2 7" id="KW-0699">rRNA-binding</keyword>
<evidence type="ECO:0000256" key="4">
    <source>
        <dbReference type="ARBA" id="ARBA00022980"/>
    </source>
</evidence>
<evidence type="ECO:0000313" key="9">
    <source>
        <dbReference type="EMBL" id="MBE7525039.1"/>
    </source>
</evidence>
<dbReference type="InterPro" id="IPR004389">
    <property type="entry name" value="Ribosomal_uL18_bac-type"/>
</dbReference>
<proteinExistence type="inferred from homology"/>
<dbReference type="AlphaFoldDB" id="A0A928Y6E5"/>
<dbReference type="Pfam" id="PF00861">
    <property type="entry name" value="Ribosomal_L18p"/>
    <property type="match status" value="1"/>
</dbReference>
<comment type="caution">
    <text evidence="9">The sequence shown here is derived from an EMBL/GenBank/DDBJ whole genome shotgun (WGS) entry which is preliminary data.</text>
</comment>
<dbReference type="GO" id="GO:0008097">
    <property type="term" value="F:5S rRNA binding"/>
    <property type="evidence" value="ECO:0007669"/>
    <property type="project" value="TreeGrafter"/>
</dbReference>
<dbReference type="SUPFAM" id="SSF53137">
    <property type="entry name" value="Translational machinery components"/>
    <property type="match status" value="1"/>
</dbReference>
<evidence type="ECO:0000256" key="2">
    <source>
        <dbReference type="ARBA" id="ARBA00022730"/>
    </source>
</evidence>
<accession>A0A928Y6E5</accession>
<keyword evidence="5 7" id="KW-0687">Ribonucleoprotein</keyword>
<dbReference type="GO" id="GO:0005840">
    <property type="term" value="C:ribosome"/>
    <property type="evidence" value="ECO:0007669"/>
    <property type="project" value="UniProtKB-KW"/>
</dbReference>
<dbReference type="EMBL" id="JABTTY010000001">
    <property type="protein sequence ID" value="MBE7525039.1"/>
    <property type="molecule type" value="Genomic_DNA"/>
</dbReference>
<protein>
    <recommendedName>
        <fullName evidence="6 7">Large ribosomal subunit protein uL18</fullName>
    </recommendedName>
</protein>
<dbReference type="PANTHER" id="PTHR12899:SF3">
    <property type="entry name" value="LARGE RIBOSOMAL SUBUNIT PROTEIN UL18M"/>
    <property type="match status" value="1"/>
</dbReference>
<dbReference type="NCBIfam" id="TIGR00060">
    <property type="entry name" value="L18_bact"/>
    <property type="match status" value="1"/>
</dbReference>
<feature type="region of interest" description="Disordered" evidence="8">
    <location>
        <begin position="1"/>
        <end position="30"/>
    </location>
</feature>
<name>A0A928Y6E5_UNCKA</name>
<feature type="compositionally biased region" description="Basic residues" evidence="8">
    <location>
        <begin position="12"/>
        <end position="23"/>
    </location>
</feature>
<dbReference type="InterPro" id="IPR005484">
    <property type="entry name" value="Ribosomal_uL18_bac/plant/anim"/>
</dbReference>
<dbReference type="GO" id="GO:0005737">
    <property type="term" value="C:cytoplasm"/>
    <property type="evidence" value="ECO:0007669"/>
    <property type="project" value="UniProtKB-ARBA"/>
</dbReference>
<evidence type="ECO:0000256" key="5">
    <source>
        <dbReference type="ARBA" id="ARBA00023274"/>
    </source>
</evidence>
<sequence>MRKQERKTMQARGRRVARVRAKVKGTEQRPRLTVARSLRHISAQLIDDAAGKTLVSASDRDVKAAKGAKPAEVAREVGKEIAKRAIEKNIQYAVFDRRDKKYHGRVKAVADGAREGGLIF</sequence>
<evidence type="ECO:0000256" key="1">
    <source>
        <dbReference type="ARBA" id="ARBA00007116"/>
    </source>
</evidence>
<evidence type="ECO:0000313" key="10">
    <source>
        <dbReference type="Proteomes" id="UP000710385"/>
    </source>
</evidence>
<gene>
    <name evidence="7" type="primary">rplR</name>
    <name evidence="9" type="ORF">HS096_01420</name>
</gene>
<dbReference type="PANTHER" id="PTHR12899">
    <property type="entry name" value="39S RIBOSOMAL PROTEIN L18, MITOCHONDRIAL"/>
    <property type="match status" value="1"/>
</dbReference>
<keyword evidence="3 7" id="KW-0694">RNA-binding</keyword>
<keyword evidence="4 7" id="KW-0689">Ribosomal protein</keyword>
<dbReference type="GO" id="GO:0006412">
    <property type="term" value="P:translation"/>
    <property type="evidence" value="ECO:0007669"/>
    <property type="project" value="UniProtKB-UniRule"/>
</dbReference>
<dbReference type="HAMAP" id="MF_01337_B">
    <property type="entry name" value="Ribosomal_uL18_B"/>
    <property type="match status" value="1"/>
</dbReference>
<dbReference type="CDD" id="cd00432">
    <property type="entry name" value="Ribosomal_L18_L5e"/>
    <property type="match status" value="1"/>
</dbReference>